<dbReference type="InterPro" id="IPR051681">
    <property type="entry name" value="Ser/Thr_Kinases-Pseudokinases"/>
</dbReference>
<sequence length="371" mass="42418">MSFFFASYLIGRSSCFWKVLRESSTILTTGEQRRTLSTLCKLAKKASVFPRCYELKGIQYSPRLLDGGSFGDVYKGEYKNQVICVKAIRMFERSLRQPLVKHARELILWAFLSHQNILPFYGAYIDQNSQRLCFISPWMDNSNLCNYLETHPGSPRNILVFDIINGLNYLHEESIVHGDLKGKNVLISDDGRALIADFGISNITMSTRHTTSSKGTIRWCAPELFDPGEEDSEGCDGTPTRESDIWSFSCVCYEVFTRKVPFYQYHRDPVVMHVLMKGIEVPTRPASHGLDSVDDSMWDIMKKCWNYTPKERPACSELLQLILEHSKSPGSHQQAQTEDGQAYWKVQKAESNEDFNYQGACQILTRIQQGI</sequence>
<dbReference type="PANTHER" id="PTHR44329:SF214">
    <property type="entry name" value="PROTEIN KINASE DOMAIN-CONTAINING PROTEIN"/>
    <property type="match status" value="1"/>
</dbReference>
<evidence type="ECO:0000259" key="1">
    <source>
        <dbReference type="PROSITE" id="PS50011"/>
    </source>
</evidence>
<dbReference type="PANTHER" id="PTHR44329">
    <property type="entry name" value="SERINE/THREONINE-PROTEIN KINASE TNNI3K-RELATED"/>
    <property type="match status" value="1"/>
</dbReference>
<dbReference type="SUPFAM" id="SSF56112">
    <property type="entry name" value="Protein kinase-like (PK-like)"/>
    <property type="match status" value="1"/>
</dbReference>
<dbReference type="GO" id="GO:0005524">
    <property type="term" value="F:ATP binding"/>
    <property type="evidence" value="ECO:0007669"/>
    <property type="project" value="InterPro"/>
</dbReference>
<dbReference type="Proteomes" id="UP000807342">
    <property type="component" value="Unassembled WGS sequence"/>
</dbReference>
<name>A0A9P5XHG2_9AGAR</name>
<dbReference type="Pfam" id="PF00069">
    <property type="entry name" value="Pkinase"/>
    <property type="match status" value="1"/>
</dbReference>
<dbReference type="InterPro" id="IPR008271">
    <property type="entry name" value="Ser/Thr_kinase_AS"/>
</dbReference>
<dbReference type="Gene3D" id="1.10.510.10">
    <property type="entry name" value="Transferase(Phosphotransferase) domain 1"/>
    <property type="match status" value="1"/>
</dbReference>
<keyword evidence="2" id="KW-0808">Transferase</keyword>
<evidence type="ECO:0000313" key="2">
    <source>
        <dbReference type="EMBL" id="KAF9449296.1"/>
    </source>
</evidence>
<comment type="caution">
    <text evidence="2">The sequence shown here is derived from an EMBL/GenBank/DDBJ whole genome shotgun (WGS) entry which is preliminary data.</text>
</comment>
<dbReference type="OrthoDB" id="4062651at2759"/>
<dbReference type="GO" id="GO:0004674">
    <property type="term" value="F:protein serine/threonine kinase activity"/>
    <property type="evidence" value="ECO:0007669"/>
    <property type="project" value="TreeGrafter"/>
</dbReference>
<dbReference type="InterPro" id="IPR011009">
    <property type="entry name" value="Kinase-like_dom_sf"/>
</dbReference>
<evidence type="ECO:0000313" key="3">
    <source>
        <dbReference type="Proteomes" id="UP000807342"/>
    </source>
</evidence>
<dbReference type="AlphaFoldDB" id="A0A9P5XHG2"/>
<keyword evidence="3" id="KW-1185">Reference proteome</keyword>
<reference evidence="2" key="1">
    <citation type="submission" date="2020-11" db="EMBL/GenBank/DDBJ databases">
        <authorList>
            <consortium name="DOE Joint Genome Institute"/>
            <person name="Ahrendt S."/>
            <person name="Riley R."/>
            <person name="Andreopoulos W."/>
            <person name="Labutti K."/>
            <person name="Pangilinan J."/>
            <person name="Ruiz-Duenas F.J."/>
            <person name="Barrasa J.M."/>
            <person name="Sanchez-Garcia M."/>
            <person name="Camarero S."/>
            <person name="Miyauchi S."/>
            <person name="Serrano A."/>
            <person name="Linde D."/>
            <person name="Babiker R."/>
            <person name="Drula E."/>
            <person name="Ayuso-Fernandez I."/>
            <person name="Pacheco R."/>
            <person name="Padilla G."/>
            <person name="Ferreira P."/>
            <person name="Barriuso J."/>
            <person name="Kellner H."/>
            <person name="Castanera R."/>
            <person name="Alfaro M."/>
            <person name="Ramirez L."/>
            <person name="Pisabarro A.G."/>
            <person name="Kuo A."/>
            <person name="Tritt A."/>
            <person name="Lipzen A."/>
            <person name="He G."/>
            <person name="Yan M."/>
            <person name="Ng V."/>
            <person name="Cullen D."/>
            <person name="Martin F."/>
            <person name="Rosso M.-N."/>
            <person name="Henrissat B."/>
            <person name="Hibbett D."/>
            <person name="Martinez A.T."/>
            <person name="Grigoriev I.V."/>
        </authorList>
    </citation>
    <scope>NUCLEOTIDE SEQUENCE</scope>
    <source>
        <strain evidence="2">MF-IS2</strain>
    </source>
</reference>
<dbReference type="PROSITE" id="PS00108">
    <property type="entry name" value="PROTEIN_KINASE_ST"/>
    <property type="match status" value="1"/>
</dbReference>
<dbReference type="InterPro" id="IPR000719">
    <property type="entry name" value="Prot_kinase_dom"/>
</dbReference>
<keyword evidence="2" id="KW-0418">Kinase</keyword>
<feature type="domain" description="Protein kinase" evidence="1">
    <location>
        <begin position="59"/>
        <end position="328"/>
    </location>
</feature>
<dbReference type="SMART" id="SM00220">
    <property type="entry name" value="S_TKc"/>
    <property type="match status" value="1"/>
</dbReference>
<organism evidence="2 3">
    <name type="scientific">Macrolepiota fuliginosa MF-IS2</name>
    <dbReference type="NCBI Taxonomy" id="1400762"/>
    <lineage>
        <taxon>Eukaryota</taxon>
        <taxon>Fungi</taxon>
        <taxon>Dikarya</taxon>
        <taxon>Basidiomycota</taxon>
        <taxon>Agaricomycotina</taxon>
        <taxon>Agaricomycetes</taxon>
        <taxon>Agaricomycetidae</taxon>
        <taxon>Agaricales</taxon>
        <taxon>Agaricineae</taxon>
        <taxon>Agaricaceae</taxon>
        <taxon>Macrolepiota</taxon>
    </lineage>
</organism>
<protein>
    <submittedName>
        <fullName evidence="2">Kinase-like protein</fullName>
    </submittedName>
</protein>
<gene>
    <name evidence="2" type="ORF">P691DRAFT_728186</name>
</gene>
<dbReference type="EMBL" id="MU151135">
    <property type="protein sequence ID" value="KAF9449296.1"/>
    <property type="molecule type" value="Genomic_DNA"/>
</dbReference>
<proteinExistence type="predicted"/>
<dbReference type="PROSITE" id="PS50011">
    <property type="entry name" value="PROTEIN_KINASE_DOM"/>
    <property type="match status" value="1"/>
</dbReference>
<accession>A0A9P5XHG2</accession>